<comment type="subcellular location">
    <subcellularLocation>
        <location evidence="1 8">Mitochondrion inner membrane</location>
        <topology evidence="1 8">Peripheral membrane protein</topology>
        <orientation evidence="1 8">Intermembrane side</orientation>
    </subcellularLocation>
</comment>
<gene>
    <name evidence="10" type="ORF">GQ43DRAFT_436667</name>
</gene>
<evidence type="ECO:0000256" key="1">
    <source>
        <dbReference type="ARBA" id="ARBA00004137"/>
    </source>
</evidence>
<sequence>MDGSTISNSVSATNGLDLSKLSDRDKQELQTFVVNESQKARIQSSIHSLTDLCFRKCITSKISSGTLDKYEQPCVQNCVERFLDANYVVLRELEKMRGS</sequence>
<organism evidence="10 11">
    <name type="scientific">Delitschia confertaspora ATCC 74209</name>
    <dbReference type="NCBI Taxonomy" id="1513339"/>
    <lineage>
        <taxon>Eukaryota</taxon>
        <taxon>Fungi</taxon>
        <taxon>Dikarya</taxon>
        <taxon>Ascomycota</taxon>
        <taxon>Pezizomycotina</taxon>
        <taxon>Dothideomycetes</taxon>
        <taxon>Pleosporomycetidae</taxon>
        <taxon>Pleosporales</taxon>
        <taxon>Delitschiaceae</taxon>
        <taxon>Delitschia</taxon>
    </lineage>
</organism>
<evidence type="ECO:0000256" key="4">
    <source>
        <dbReference type="ARBA" id="ARBA00022927"/>
    </source>
</evidence>
<dbReference type="OrthoDB" id="344165at2759"/>
<dbReference type="GO" id="GO:0015031">
    <property type="term" value="P:protein transport"/>
    <property type="evidence" value="ECO:0007669"/>
    <property type="project" value="UniProtKB-KW"/>
</dbReference>
<dbReference type="InterPro" id="IPR035427">
    <property type="entry name" value="Tim10-like_dom_sf"/>
</dbReference>
<evidence type="ECO:0000259" key="9">
    <source>
        <dbReference type="Pfam" id="PF02953"/>
    </source>
</evidence>
<comment type="domain">
    <text evidence="8">The twin CX3C motif contains 4 conserved Cys residues that form 2 disulfide bonds in the mitochondrial intermembrane space.</text>
</comment>
<comment type="similarity">
    <text evidence="2 8">Belongs to the small Tim family.</text>
</comment>
<keyword evidence="11" id="KW-1185">Reference proteome</keyword>
<keyword evidence="3 8" id="KW-0999">Mitochondrion inner membrane</keyword>
<keyword evidence="3 8" id="KW-0472">Membrane</keyword>
<dbReference type="SUPFAM" id="SSF144122">
    <property type="entry name" value="Tim10-like"/>
    <property type="match status" value="1"/>
</dbReference>
<feature type="domain" description="Tim10-like" evidence="9">
    <location>
        <begin position="32"/>
        <end position="94"/>
    </location>
</feature>
<keyword evidence="8" id="KW-0496">Mitochondrion</keyword>
<dbReference type="AlphaFoldDB" id="A0A9P4JY96"/>
<accession>A0A9P4JY96</accession>
<dbReference type="Proteomes" id="UP000799536">
    <property type="component" value="Unassembled WGS sequence"/>
</dbReference>
<comment type="function">
    <text evidence="8">Mitochondrial intermembrane chaperone that participates in the import and insertion of some multi-pass transmembrane proteins into the mitochondrial inner membrane. Also required for the transfer of beta-barrel precursors from the TOM complex to the sorting and assembly machinery (SAM complex) of the outer membrane. Acts as a chaperone-like protein that protects the hydrophobic precursors from aggregation and guide them through the mitochondrial intermembrane space.</text>
</comment>
<evidence type="ECO:0000256" key="8">
    <source>
        <dbReference type="RuleBase" id="RU367043"/>
    </source>
</evidence>
<evidence type="ECO:0000313" key="10">
    <source>
        <dbReference type="EMBL" id="KAF2205782.1"/>
    </source>
</evidence>
<evidence type="ECO:0000256" key="3">
    <source>
        <dbReference type="ARBA" id="ARBA00022792"/>
    </source>
</evidence>
<keyword evidence="8" id="KW-0813">Transport</keyword>
<evidence type="ECO:0000256" key="2">
    <source>
        <dbReference type="ARBA" id="ARBA00006720"/>
    </source>
</evidence>
<dbReference type="Gene3D" id="1.10.287.810">
    <property type="entry name" value="Mitochondrial import inner membrane translocase subunit tim13 like domains"/>
    <property type="match status" value="1"/>
</dbReference>
<comment type="caution">
    <text evidence="10">The sequence shown here is derived from an EMBL/GenBank/DDBJ whole genome shotgun (WGS) entry which is preliminary data.</text>
</comment>
<reference evidence="10" key="1">
    <citation type="journal article" date="2020" name="Stud. Mycol.">
        <title>101 Dothideomycetes genomes: a test case for predicting lifestyles and emergence of pathogens.</title>
        <authorList>
            <person name="Haridas S."/>
            <person name="Albert R."/>
            <person name="Binder M."/>
            <person name="Bloem J."/>
            <person name="Labutti K."/>
            <person name="Salamov A."/>
            <person name="Andreopoulos B."/>
            <person name="Baker S."/>
            <person name="Barry K."/>
            <person name="Bills G."/>
            <person name="Bluhm B."/>
            <person name="Cannon C."/>
            <person name="Castanera R."/>
            <person name="Culley D."/>
            <person name="Daum C."/>
            <person name="Ezra D."/>
            <person name="Gonzalez J."/>
            <person name="Henrissat B."/>
            <person name="Kuo A."/>
            <person name="Liang C."/>
            <person name="Lipzen A."/>
            <person name="Lutzoni F."/>
            <person name="Magnuson J."/>
            <person name="Mondo S."/>
            <person name="Nolan M."/>
            <person name="Ohm R."/>
            <person name="Pangilinan J."/>
            <person name="Park H.-J."/>
            <person name="Ramirez L."/>
            <person name="Alfaro M."/>
            <person name="Sun H."/>
            <person name="Tritt A."/>
            <person name="Yoshinaga Y."/>
            <person name="Zwiers L.-H."/>
            <person name="Turgeon B."/>
            <person name="Goodwin S."/>
            <person name="Spatafora J."/>
            <person name="Crous P."/>
            <person name="Grigoriev I."/>
        </authorList>
    </citation>
    <scope>NUCLEOTIDE SEQUENCE</scope>
    <source>
        <strain evidence="10">ATCC 74209</strain>
    </source>
</reference>
<keyword evidence="5 8" id="KW-0811">Translocation</keyword>
<keyword evidence="7 8" id="KW-0143">Chaperone</keyword>
<dbReference type="EMBL" id="ML993849">
    <property type="protein sequence ID" value="KAF2205782.1"/>
    <property type="molecule type" value="Genomic_DNA"/>
</dbReference>
<name>A0A9P4JY96_9PLEO</name>
<dbReference type="GO" id="GO:0005743">
    <property type="term" value="C:mitochondrial inner membrane"/>
    <property type="evidence" value="ECO:0007669"/>
    <property type="project" value="UniProtKB-SubCell"/>
</dbReference>
<keyword evidence="6 8" id="KW-1015">Disulfide bond</keyword>
<evidence type="ECO:0000256" key="6">
    <source>
        <dbReference type="ARBA" id="ARBA00023157"/>
    </source>
</evidence>
<evidence type="ECO:0000256" key="7">
    <source>
        <dbReference type="ARBA" id="ARBA00023186"/>
    </source>
</evidence>
<protein>
    <recommendedName>
        <fullName evidence="8">Mitochondrial import inner membrane translocase subunit</fullName>
    </recommendedName>
</protein>
<evidence type="ECO:0000256" key="5">
    <source>
        <dbReference type="ARBA" id="ARBA00023010"/>
    </source>
</evidence>
<evidence type="ECO:0000313" key="11">
    <source>
        <dbReference type="Proteomes" id="UP000799536"/>
    </source>
</evidence>
<comment type="subunit">
    <text evidence="8">Heterohexamer.</text>
</comment>
<keyword evidence="4 8" id="KW-0653">Protein transport</keyword>
<dbReference type="InterPro" id="IPR004217">
    <property type="entry name" value="Tim10-like"/>
</dbReference>
<proteinExistence type="inferred from homology"/>
<dbReference type="Pfam" id="PF02953">
    <property type="entry name" value="zf-Tim10_DDP"/>
    <property type="match status" value="1"/>
</dbReference>